<comment type="function">
    <text evidence="10">Channel that opens in response to stretch forces in the membrane lipid bilayer. May participate in the regulation of osmotic pressure changes within the cell.</text>
</comment>
<keyword evidence="12" id="KW-1185">Reference proteome</keyword>
<dbReference type="PRINTS" id="PR01264">
    <property type="entry name" value="MECHCHANNEL"/>
</dbReference>
<keyword evidence="6 10" id="KW-1133">Transmembrane helix</keyword>
<organism evidence="11 12">
    <name type="scientific">Alicyclobacillus ferrooxydans</name>
    <dbReference type="NCBI Taxonomy" id="471514"/>
    <lineage>
        <taxon>Bacteria</taxon>
        <taxon>Bacillati</taxon>
        <taxon>Bacillota</taxon>
        <taxon>Bacilli</taxon>
        <taxon>Bacillales</taxon>
        <taxon>Alicyclobacillaceae</taxon>
        <taxon>Alicyclobacillus</taxon>
    </lineage>
</organism>
<dbReference type="Proteomes" id="UP000050482">
    <property type="component" value="Unassembled WGS sequence"/>
</dbReference>
<sequence length="143" mass="15819">MFQEFKKFIMRGNVLDLAVAVIIGAAFNQIVTSLVNDIIMPPIGLILGRVNFTNLFINLSRKHYATLAQAKAAGAPTINYGSFINTVINFLIVAFVVFLVVRQFNRFKKPAPVVAPTTKKCTFCITDIPIEATRCPNCTSHLE</sequence>
<dbReference type="EMBL" id="LJCO01000096">
    <property type="protein sequence ID" value="KPV40779.1"/>
    <property type="molecule type" value="Genomic_DNA"/>
</dbReference>
<protein>
    <recommendedName>
        <fullName evidence="10">Large-conductance mechanosensitive channel</fullName>
    </recommendedName>
</protein>
<reference evidence="11 12" key="1">
    <citation type="submission" date="2015-09" db="EMBL/GenBank/DDBJ databases">
        <title>Draft genome sequence of Alicyclobacillus ferrooxydans DSM 22381.</title>
        <authorList>
            <person name="Hemp J."/>
        </authorList>
    </citation>
    <scope>NUCLEOTIDE SEQUENCE [LARGE SCALE GENOMIC DNA]</scope>
    <source>
        <strain evidence="11 12">TC-34</strain>
    </source>
</reference>
<dbReference type="Gene3D" id="1.10.1200.120">
    <property type="entry name" value="Large-conductance mechanosensitive channel, MscL, domain 1"/>
    <property type="match status" value="1"/>
</dbReference>
<dbReference type="HAMAP" id="MF_00115">
    <property type="entry name" value="MscL"/>
    <property type="match status" value="1"/>
</dbReference>
<keyword evidence="9 10" id="KW-0407">Ion channel</keyword>
<dbReference type="InterPro" id="IPR019823">
    <property type="entry name" value="Mechanosensitive_channel_CS"/>
</dbReference>
<keyword evidence="8 10" id="KW-0472">Membrane</keyword>
<dbReference type="NCBIfam" id="TIGR00220">
    <property type="entry name" value="mscL"/>
    <property type="match status" value="1"/>
</dbReference>
<dbReference type="PANTHER" id="PTHR30266">
    <property type="entry name" value="MECHANOSENSITIVE CHANNEL MSCL"/>
    <property type="match status" value="1"/>
</dbReference>
<evidence type="ECO:0000256" key="8">
    <source>
        <dbReference type="ARBA" id="ARBA00023136"/>
    </source>
</evidence>
<dbReference type="InterPro" id="IPR001185">
    <property type="entry name" value="MS_channel"/>
</dbReference>
<dbReference type="Pfam" id="PF01741">
    <property type="entry name" value="MscL"/>
    <property type="match status" value="1"/>
</dbReference>
<comment type="similarity">
    <text evidence="2 10">Belongs to the MscL family.</text>
</comment>
<dbReference type="PATRIC" id="fig|471514.4.peg.1677"/>
<name>A0A0P9CVV3_9BACL</name>
<dbReference type="OrthoDB" id="9810350at2"/>
<dbReference type="AlphaFoldDB" id="A0A0P9CVV3"/>
<evidence type="ECO:0000256" key="4">
    <source>
        <dbReference type="ARBA" id="ARBA00022475"/>
    </source>
</evidence>
<evidence type="ECO:0000313" key="12">
    <source>
        <dbReference type="Proteomes" id="UP000050482"/>
    </source>
</evidence>
<dbReference type="InterPro" id="IPR037673">
    <property type="entry name" value="MSC/AndL"/>
</dbReference>
<evidence type="ECO:0000256" key="3">
    <source>
        <dbReference type="ARBA" id="ARBA00022448"/>
    </source>
</evidence>
<accession>A0A0P9CVV3</accession>
<keyword evidence="7 10" id="KW-0406">Ion transport</keyword>
<dbReference type="SUPFAM" id="SSF81330">
    <property type="entry name" value="Gated mechanosensitive channel"/>
    <property type="match status" value="1"/>
</dbReference>
<proteinExistence type="inferred from homology"/>
<keyword evidence="4 10" id="KW-1003">Cell membrane</keyword>
<keyword evidence="3 10" id="KW-0813">Transport</keyword>
<evidence type="ECO:0000256" key="9">
    <source>
        <dbReference type="ARBA" id="ARBA00023303"/>
    </source>
</evidence>
<dbReference type="InterPro" id="IPR036019">
    <property type="entry name" value="MscL_channel"/>
</dbReference>
<gene>
    <name evidence="10" type="primary">mscL</name>
    <name evidence="11" type="ORF">AN477_20900</name>
</gene>
<evidence type="ECO:0000256" key="10">
    <source>
        <dbReference type="HAMAP-Rule" id="MF_00115"/>
    </source>
</evidence>
<dbReference type="PROSITE" id="PS01327">
    <property type="entry name" value="MSCL"/>
    <property type="match status" value="1"/>
</dbReference>
<feature type="transmembrane region" description="Helical" evidence="10">
    <location>
        <begin position="83"/>
        <end position="101"/>
    </location>
</feature>
<comment type="subcellular location">
    <subcellularLocation>
        <location evidence="1 10">Cell membrane</location>
        <topology evidence="1 10">Multi-pass membrane protein</topology>
    </subcellularLocation>
</comment>
<evidence type="ECO:0000256" key="2">
    <source>
        <dbReference type="ARBA" id="ARBA00007254"/>
    </source>
</evidence>
<dbReference type="STRING" id="471514.AN477_20900"/>
<evidence type="ECO:0000313" key="11">
    <source>
        <dbReference type="EMBL" id="KPV40779.1"/>
    </source>
</evidence>
<dbReference type="RefSeq" id="WP_054971129.1">
    <property type="nucleotide sequence ID" value="NZ_LJCO01000096.1"/>
</dbReference>
<feature type="transmembrane region" description="Helical" evidence="10">
    <location>
        <begin position="12"/>
        <end position="31"/>
    </location>
</feature>
<dbReference type="GO" id="GO:0005886">
    <property type="term" value="C:plasma membrane"/>
    <property type="evidence" value="ECO:0007669"/>
    <property type="project" value="UniProtKB-SubCell"/>
</dbReference>
<dbReference type="GO" id="GO:0008381">
    <property type="term" value="F:mechanosensitive monoatomic ion channel activity"/>
    <property type="evidence" value="ECO:0007669"/>
    <property type="project" value="UniProtKB-UniRule"/>
</dbReference>
<evidence type="ECO:0000256" key="5">
    <source>
        <dbReference type="ARBA" id="ARBA00022692"/>
    </source>
</evidence>
<keyword evidence="5 10" id="KW-0812">Transmembrane</keyword>
<evidence type="ECO:0000256" key="7">
    <source>
        <dbReference type="ARBA" id="ARBA00023065"/>
    </source>
</evidence>
<comment type="caution">
    <text evidence="11">The sequence shown here is derived from an EMBL/GenBank/DDBJ whole genome shotgun (WGS) entry which is preliminary data.</text>
</comment>
<evidence type="ECO:0000256" key="6">
    <source>
        <dbReference type="ARBA" id="ARBA00022989"/>
    </source>
</evidence>
<comment type="subunit">
    <text evidence="10">Homopentamer.</text>
</comment>
<dbReference type="PANTHER" id="PTHR30266:SF2">
    <property type="entry name" value="LARGE-CONDUCTANCE MECHANOSENSITIVE CHANNEL"/>
    <property type="match status" value="1"/>
</dbReference>
<evidence type="ECO:0000256" key="1">
    <source>
        <dbReference type="ARBA" id="ARBA00004651"/>
    </source>
</evidence>